<organism evidence="1 2">
    <name type="scientific">Nepenthes gracilis</name>
    <name type="common">Slender pitcher plant</name>
    <dbReference type="NCBI Taxonomy" id="150966"/>
    <lineage>
        <taxon>Eukaryota</taxon>
        <taxon>Viridiplantae</taxon>
        <taxon>Streptophyta</taxon>
        <taxon>Embryophyta</taxon>
        <taxon>Tracheophyta</taxon>
        <taxon>Spermatophyta</taxon>
        <taxon>Magnoliopsida</taxon>
        <taxon>eudicotyledons</taxon>
        <taxon>Gunneridae</taxon>
        <taxon>Pentapetalae</taxon>
        <taxon>Caryophyllales</taxon>
        <taxon>Nepenthaceae</taxon>
        <taxon>Nepenthes</taxon>
    </lineage>
</organism>
<dbReference type="EMBL" id="BSYO01000013">
    <property type="protein sequence ID" value="GMH13415.1"/>
    <property type="molecule type" value="Genomic_DNA"/>
</dbReference>
<dbReference type="AlphaFoldDB" id="A0AAD3SKP8"/>
<sequence>MALNRYIGFQSVSCFSALTSISKLRKLFVSFGAIRYCNIAPSFPSHSQVHPWKILYILSHMERTDPVQIITIDRCCYSHG</sequence>
<dbReference type="Proteomes" id="UP001279734">
    <property type="component" value="Unassembled WGS sequence"/>
</dbReference>
<keyword evidence="2" id="KW-1185">Reference proteome</keyword>
<reference evidence="1" key="1">
    <citation type="submission" date="2023-05" db="EMBL/GenBank/DDBJ databases">
        <title>Nepenthes gracilis genome sequencing.</title>
        <authorList>
            <person name="Fukushima K."/>
        </authorList>
    </citation>
    <scope>NUCLEOTIDE SEQUENCE</scope>
    <source>
        <strain evidence="1">SING2019-196</strain>
    </source>
</reference>
<protein>
    <submittedName>
        <fullName evidence="1">Uncharacterized protein</fullName>
    </submittedName>
</protein>
<gene>
    <name evidence="1" type="ORF">Nepgr_015256</name>
</gene>
<comment type="caution">
    <text evidence="1">The sequence shown here is derived from an EMBL/GenBank/DDBJ whole genome shotgun (WGS) entry which is preliminary data.</text>
</comment>
<name>A0AAD3SKP8_NEPGR</name>
<evidence type="ECO:0000313" key="1">
    <source>
        <dbReference type="EMBL" id="GMH13415.1"/>
    </source>
</evidence>
<accession>A0AAD3SKP8</accession>
<proteinExistence type="predicted"/>
<evidence type="ECO:0000313" key="2">
    <source>
        <dbReference type="Proteomes" id="UP001279734"/>
    </source>
</evidence>